<dbReference type="AlphaFoldDB" id="A0A915L3L6"/>
<keyword evidence="1" id="KW-1185">Reference proteome</keyword>
<evidence type="ECO:0000313" key="2">
    <source>
        <dbReference type="WBParaSite" id="nRc.2.0.1.t45336-RA"/>
    </source>
</evidence>
<sequence length="296" mass="33519">MAISWQMEWKPLQHQPILDHQTLEKINLLGHNELEEFTVQKKDEGILPHKSLLLTASLNDIKIKPGNKWLISKAGLYFVTFKIIIGRKYTMICGKQFSEDYDRIIPNMPHQFVYLLLLSSPFCINFVWSTNGNEAKSSDELSKVDQPLSRKTSTGKMDINFPLNDYIAQKDRRRVFSIMKPRYSGGYGIRNTGGDYAPFGGGLGSEASEMGLGTNNKAAKLGGVTGKFAAALMGMPVIPRTWMILKKLIWFAEQSFLLLALRNFDHVCYDIEAEEALQIGDYKSLLKDEAYKALRL</sequence>
<name>A0A915L3L6_ROMCU</name>
<protein>
    <submittedName>
        <fullName evidence="2">Uncharacterized protein</fullName>
    </submittedName>
</protein>
<accession>A0A915L3L6</accession>
<dbReference type="Proteomes" id="UP000887565">
    <property type="component" value="Unplaced"/>
</dbReference>
<reference evidence="2" key="1">
    <citation type="submission" date="2022-11" db="UniProtKB">
        <authorList>
            <consortium name="WormBaseParasite"/>
        </authorList>
    </citation>
    <scope>IDENTIFICATION</scope>
</reference>
<proteinExistence type="predicted"/>
<evidence type="ECO:0000313" key="1">
    <source>
        <dbReference type="Proteomes" id="UP000887565"/>
    </source>
</evidence>
<organism evidence="1 2">
    <name type="scientific">Romanomermis culicivorax</name>
    <name type="common">Nematode worm</name>
    <dbReference type="NCBI Taxonomy" id="13658"/>
    <lineage>
        <taxon>Eukaryota</taxon>
        <taxon>Metazoa</taxon>
        <taxon>Ecdysozoa</taxon>
        <taxon>Nematoda</taxon>
        <taxon>Enoplea</taxon>
        <taxon>Dorylaimia</taxon>
        <taxon>Mermithida</taxon>
        <taxon>Mermithoidea</taxon>
        <taxon>Mermithidae</taxon>
        <taxon>Romanomermis</taxon>
    </lineage>
</organism>
<dbReference type="WBParaSite" id="nRc.2.0.1.t45336-RA">
    <property type="protein sequence ID" value="nRc.2.0.1.t45336-RA"/>
    <property type="gene ID" value="nRc.2.0.1.g45336"/>
</dbReference>